<organism evidence="1 2">
    <name type="scientific">Apiospora arundinis</name>
    <dbReference type="NCBI Taxonomy" id="335852"/>
    <lineage>
        <taxon>Eukaryota</taxon>
        <taxon>Fungi</taxon>
        <taxon>Dikarya</taxon>
        <taxon>Ascomycota</taxon>
        <taxon>Pezizomycotina</taxon>
        <taxon>Sordariomycetes</taxon>
        <taxon>Xylariomycetidae</taxon>
        <taxon>Amphisphaeriales</taxon>
        <taxon>Apiosporaceae</taxon>
        <taxon>Apiospora</taxon>
    </lineage>
</organism>
<gene>
    <name evidence="1" type="ORF">PGQ11_009615</name>
</gene>
<proteinExistence type="predicted"/>
<sequence length="261" mass="30436">MSLTDQPKRSFIGLSYQDRQLYIPKPDTWDQMITIACQSFPLDREQISKMRIGYLPDIDYNSSTFVRWTVDVQPDGTLTDKKTGLSCSYLFWEAEAQSPDERLDEEDKSDLATFHPSAPHKFMQHAGDYEALPFDEFLPYLDSVLADLCLTTAMRTDFIVYWLPAFQRIRDRGLQIKFTFVPQHVFMKAAGLEIRDNSRMPATETRIFMLFTGVDPLSLRREYYSFDGTKNWVRHVGLNKEVMEDTEAFRVLEWGGMEVPY</sequence>
<comment type="caution">
    <text evidence="1">The sequence shown here is derived from an EMBL/GenBank/DDBJ whole genome shotgun (WGS) entry which is preliminary data.</text>
</comment>
<name>A0ABR2IIG5_9PEZI</name>
<evidence type="ECO:0000313" key="2">
    <source>
        <dbReference type="Proteomes" id="UP001390339"/>
    </source>
</evidence>
<dbReference type="Proteomes" id="UP001390339">
    <property type="component" value="Unassembled WGS sequence"/>
</dbReference>
<accession>A0ABR2IIG5</accession>
<keyword evidence="2" id="KW-1185">Reference proteome</keyword>
<reference evidence="1 2" key="1">
    <citation type="journal article" date="2024" name="IMA Fungus">
        <title>Apiospora arundinis, a panoply of carbohydrate-active enzymes and secondary metabolites.</title>
        <authorList>
            <person name="Sorensen T."/>
            <person name="Petersen C."/>
            <person name="Muurmann A.T."/>
            <person name="Christiansen J.V."/>
            <person name="Brundto M.L."/>
            <person name="Overgaard C.K."/>
            <person name="Boysen A.T."/>
            <person name="Wollenberg R.D."/>
            <person name="Larsen T.O."/>
            <person name="Sorensen J.L."/>
            <person name="Nielsen K.L."/>
            <person name="Sondergaard T.E."/>
        </authorList>
    </citation>
    <scope>NUCLEOTIDE SEQUENCE [LARGE SCALE GENOMIC DNA]</scope>
    <source>
        <strain evidence="1 2">AAU 773</strain>
    </source>
</reference>
<evidence type="ECO:0000313" key="1">
    <source>
        <dbReference type="EMBL" id="KAK8863380.1"/>
    </source>
</evidence>
<protein>
    <submittedName>
        <fullName evidence="1">Ubiquitin family protein</fullName>
    </submittedName>
</protein>
<dbReference type="EMBL" id="JAPCWZ010000005">
    <property type="protein sequence ID" value="KAK8863380.1"/>
    <property type="molecule type" value="Genomic_DNA"/>
</dbReference>